<gene>
    <name evidence="1" type="primary">Acey_s0477.g2188</name>
    <name evidence="1" type="ORF">Y032_0477g2188</name>
</gene>
<name>A0A016WXF0_9BILA</name>
<evidence type="ECO:0000313" key="1">
    <source>
        <dbReference type="EMBL" id="EYC43937.1"/>
    </source>
</evidence>
<reference evidence="2" key="1">
    <citation type="journal article" date="2015" name="Nat. Genet.">
        <title>The genome and transcriptome of the zoonotic hookworm Ancylostoma ceylanicum identify infection-specific gene families.</title>
        <authorList>
            <person name="Schwarz E.M."/>
            <person name="Hu Y."/>
            <person name="Antoshechkin I."/>
            <person name="Miller M.M."/>
            <person name="Sternberg P.W."/>
            <person name="Aroian R.V."/>
        </authorList>
    </citation>
    <scope>NUCLEOTIDE SEQUENCE</scope>
    <source>
        <strain evidence="2">HY135</strain>
    </source>
</reference>
<keyword evidence="2" id="KW-1185">Reference proteome</keyword>
<dbReference type="EMBL" id="JARK01000077">
    <property type="protein sequence ID" value="EYC43937.1"/>
    <property type="molecule type" value="Genomic_DNA"/>
</dbReference>
<proteinExistence type="predicted"/>
<dbReference type="OrthoDB" id="70161at2759"/>
<accession>A0A016WXF0</accession>
<comment type="caution">
    <text evidence="1">The sequence shown here is derived from an EMBL/GenBank/DDBJ whole genome shotgun (WGS) entry which is preliminary data.</text>
</comment>
<organism evidence="1 2">
    <name type="scientific">Ancylostoma ceylanicum</name>
    <dbReference type="NCBI Taxonomy" id="53326"/>
    <lineage>
        <taxon>Eukaryota</taxon>
        <taxon>Metazoa</taxon>
        <taxon>Ecdysozoa</taxon>
        <taxon>Nematoda</taxon>
        <taxon>Chromadorea</taxon>
        <taxon>Rhabditida</taxon>
        <taxon>Rhabditina</taxon>
        <taxon>Rhabditomorpha</taxon>
        <taxon>Strongyloidea</taxon>
        <taxon>Ancylostomatidae</taxon>
        <taxon>Ancylostomatinae</taxon>
        <taxon>Ancylostoma</taxon>
    </lineage>
</organism>
<sequence length="75" mass="8614">MPMLLFAYHLISKKAAVNLTTEVCKLGNLEKYHETNKINDTPITKESIPDWVTHVLPVVRALVPLPFAFDRRLRV</sequence>
<evidence type="ECO:0000313" key="2">
    <source>
        <dbReference type="Proteomes" id="UP000024635"/>
    </source>
</evidence>
<dbReference type="Proteomes" id="UP000024635">
    <property type="component" value="Unassembled WGS sequence"/>
</dbReference>
<protein>
    <submittedName>
        <fullName evidence="1">Uncharacterized protein</fullName>
    </submittedName>
</protein>
<dbReference type="AlphaFoldDB" id="A0A016WXF0"/>